<accession>A0A232EPV7</accession>
<reference evidence="1 2" key="1">
    <citation type="journal article" date="2017" name="Curr. Biol.">
        <title>The Evolution of Venom by Co-option of Single-Copy Genes.</title>
        <authorList>
            <person name="Martinson E.O."/>
            <person name="Mrinalini"/>
            <person name="Kelkar Y.D."/>
            <person name="Chang C.H."/>
            <person name="Werren J.H."/>
        </authorList>
    </citation>
    <scope>NUCLEOTIDE SEQUENCE [LARGE SCALE GENOMIC DNA]</scope>
    <source>
        <strain evidence="1 2">Alberta</strain>
        <tissue evidence="1">Whole body</tissue>
    </source>
</reference>
<protein>
    <submittedName>
        <fullName evidence="1">Uncharacterized protein</fullName>
    </submittedName>
</protein>
<dbReference type="EMBL" id="NNAY01002912">
    <property type="protein sequence ID" value="OXU20336.1"/>
    <property type="molecule type" value="Genomic_DNA"/>
</dbReference>
<keyword evidence="2" id="KW-1185">Reference proteome</keyword>
<evidence type="ECO:0000313" key="2">
    <source>
        <dbReference type="Proteomes" id="UP000215335"/>
    </source>
</evidence>
<sequence length="109" mass="12792">METESTISSLLVEVAKKYRPVAIKRAHHTRPTEAFFPRVYRKALFLVSATTAQQQQQSSIENDKRLRHTSQTNIFGFLRLPPEPEKPWVLAIRKYLFFPGHFKYSLMEI</sequence>
<name>A0A232EPV7_9HYME</name>
<organism evidence="1 2">
    <name type="scientific">Trichomalopsis sarcophagae</name>
    <dbReference type="NCBI Taxonomy" id="543379"/>
    <lineage>
        <taxon>Eukaryota</taxon>
        <taxon>Metazoa</taxon>
        <taxon>Ecdysozoa</taxon>
        <taxon>Arthropoda</taxon>
        <taxon>Hexapoda</taxon>
        <taxon>Insecta</taxon>
        <taxon>Pterygota</taxon>
        <taxon>Neoptera</taxon>
        <taxon>Endopterygota</taxon>
        <taxon>Hymenoptera</taxon>
        <taxon>Apocrita</taxon>
        <taxon>Proctotrupomorpha</taxon>
        <taxon>Chalcidoidea</taxon>
        <taxon>Pteromalidae</taxon>
        <taxon>Pteromalinae</taxon>
        <taxon>Trichomalopsis</taxon>
    </lineage>
</organism>
<evidence type="ECO:0000313" key="1">
    <source>
        <dbReference type="EMBL" id="OXU20336.1"/>
    </source>
</evidence>
<dbReference type="Proteomes" id="UP000215335">
    <property type="component" value="Unassembled WGS sequence"/>
</dbReference>
<dbReference type="AlphaFoldDB" id="A0A232EPV7"/>
<proteinExistence type="predicted"/>
<comment type="caution">
    <text evidence="1">The sequence shown here is derived from an EMBL/GenBank/DDBJ whole genome shotgun (WGS) entry which is preliminary data.</text>
</comment>
<gene>
    <name evidence="1" type="ORF">TSAR_009030</name>
</gene>